<keyword evidence="6 7" id="KW-0472">Membrane</keyword>
<evidence type="ECO:0000256" key="2">
    <source>
        <dbReference type="ARBA" id="ARBA00022448"/>
    </source>
</evidence>
<comment type="similarity">
    <text evidence="7">Belongs to the binding-protein-dependent transport system permease family.</text>
</comment>
<dbReference type="RefSeq" id="WP_369226277.1">
    <property type="nucleotide sequence ID" value="NZ_CP163441.1"/>
</dbReference>
<evidence type="ECO:0000256" key="5">
    <source>
        <dbReference type="ARBA" id="ARBA00022989"/>
    </source>
</evidence>
<feature type="transmembrane region" description="Helical" evidence="7">
    <location>
        <begin position="128"/>
        <end position="150"/>
    </location>
</feature>
<name>A0AB39QXM8_9ACTN</name>
<evidence type="ECO:0000313" key="9">
    <source>
        <dbReference type="EMBL" id="XDQ47326.1"/>
    </source>
</evidence>
<feature type="transmembrane region" description="Helical" evidence="7">
    <location>
        <begin position="32"/>
        <end position="53"/>
    </location>
</feature>
<keyword evidence="2 7" id="KW-0813">Transport</keyword>
<dbReference type="AlphaFoldDB" id="A0AB39QXM8"/>
<dbReference type="InterPro" id="IPR000515">
    <property type="entry name" value="MetI-like"/>
</dbReference>
<evidence type="ECO:0000256" key="4">
    <source>
        <dbReference type="ARBA" id="ARBA00022692"/>
    </source>
</evidence>
<organism evidence="9">
    <name type="scientific">Streptomyces sp. R39</name>
    <dbReference type="NCBI Taxonomy" id="3238631"/>
    <lineage>
        <taxon>Bacteria</taxon>
        <taxon>Bacillati</taxon>
        <taxon>Actinomycetota</taxon>
        <taxon>Actinomycetes</taxon>
        <taxon>Kitasatosporales</taxon>
        <taxon>Streptomycetaceae</taxon>
        <taxon>Streptomyces</taxon>
    </lineage>
</organism>
<dbReference type="GO" id="GO:0005886">
    <property type="term" value="C:plasma membrane"/>
    <property type="evidence" value="ECO:0007669"/>
    <property type="project" value="UniProtKB-SubCell"/>
</dbReference>
<evidence type="ECO:0000256" key="6">
    <source>
        <dbReference type="ARBA" id="ARBA00023136"/>
    </source>
</evidence>
<gene>
    <name evidence="9" type="ORF">AB5J52_36470</name>
</gene>
<evidence type="ECO:0000256" key="3">
    <source>
        <dbReference type="ARBA" id="ARBA00022475"/>
    </source>
</evidence>
<sequence length="334" mass="35202">MTAITPDPASLTTPRRPAWATARAARRAAAKAVSAVGVLLAAASLAWFAQILIPGDRATAILNMRNGKQQNYTATQLAPVRHEFGFDHPLVSQWLHYLGGFFKGDLGTSYTQYQPVTKVIGAQIVPSLVLTVSALVVAWVLALAVSLLTVKRGRVLEGLGSVFEAFTASLPHYWVGVILLVVLAVKVPLFPVISGSGASGLVLPVLTLAIPLSGFLGQVIRDELDKVLDQPFVTTARTRGMSDTAVRLRHALRHAVLPAVTLSGWALGALVSGAVIVENIYGRPGIGMVLNTAVSTRDVPTVAGVVVVVAAVYVAANLLVDLAYTAIDPRLRAS</sequence>
<keyword evidence="3" id="KW-1003">Cell membrane</keyword>
<evidence type="ECO:0000256" key="7">
    <source>
        <dbReference type="RuleBase" id="RU363032"/>
    </source>
</evidence>
<keyword evidence="5 7" id="KW-1133">Transmembrane helix</keyword>
<dbReference type="PROSITE" id="PS50928">
    <property type="entry name" value="ABC_TM1"/>
    <property type="match status" value="1"/>
</dbReference>
<dbReference type="Pfam" id="PF00528">
    <property type="entry name" value="BPD_transp_1"/>
    <property type="match status" value="1"/>
</dbReference>
<proteinExistence type="inferred from homology"/>
<dbReference type="SUPFAM" id="SSF161098">
    <property type="entry name" value="MetI-like"/>
    <property type="match status" value="1"/>
</dbReference>
<dbReference type="PANTHER" id="PTHR43163">
    <property type="entry name" value="DIPEPTIDE TRANSPORT SYSTEM PERMEASE PROTEIN DPPB-RELATED"/>
    <property type="match status" value="1"/>
</dbReference>
<evidence type="ECO:0000259" key="8">
    <source>
        <dbReference type="PROSITE" id="PS50928"/>
    </source>
</evidence>
<dbReference type="EMBL" id="CP163441">
    <property type="protein sequence ID" value="XDQ47326.1"/>
    <property type="molecule type" value="Genomic_DNA"/>
</dbReference>
<dbReference type="GO" id="GO:0071916">
    <property type="term" value="F:dipeptide transmembrane transporter activity"/>
    <property type="evidence" value="ECO:0007669"/>
    <property type="project" value="TreeGrafter"/>
</dbReference>
<reference evidence="9" key="1">
    <citation type="submission" date="2024-07" db="EMBL/GenBank/DDBJ databases">
        <authorList>
            <person name="Yu S.T."/>
        </authorList>
    </citation>
    <scope>NUCLEOTIDE SEQUENCE</scope>
    <source>
        <strain evidence="9">R39</strain>
    </source>
</reference>
<dbReference type="InterPro" id="IPR045621">
    <property type="entry name" value="BPD_transp_1_N"/>
</dbReference>
<feature type="transmembrane region" description="Helical" evidence="7">
    <location>
        <begin position="162"/>
        <end position="185"/>
    </location>
</feature>
<feature type="transmembrane region" description="Helical" evidence="7">
    <location>
        <begin position="301"/>
        <end position="324"/>
    </location>
</feature>
<dbReference type="PANTHER" id="PTHR43163:SF6">
    <property type="entry name" value="DIPEPTIDE TRANSPORT SYSTEM PERMEASE PROTEIN DPPB-RELATED"/>
    <property type="match status" value="1"/>
</dbReference>
<feature type="domain" description="ABC transmembrane type-1" evidence="8">
    <location>
        <begin position="124"/>
        <end position="324"/>
    </location>
</feature>
<evidence type="ECO:0000256" key="1">
    <source>
        <dbReference type="ARBA" id="ARBA00004651"/>
    </source>
</evidence>
<dbReference type="Pfam" id="PF19300">
    <property type="entry name" value="BPD_transp_1_N"/>
    <property type="match status" value="1"/>
</dbReference>
<feature type="transmembrane region" description="Helical" evidence="7">
    <location>
        <begin position="256"/>
        <end position="281"/>
    </location>
</feature>
<dbReference type="Gene3D" id="1.10.3720.10">
    <property type="entry name" value="MetI-like"/>
    <property type="match status" value="1"/>
</dbReference>
<protein>
    <submittedName>
        <fullName evidence="9">ABC transporter permease</fullName>
    </submittedName>
</protein>
<keyword evidence="4 7" id="KW-0812">Transmembrane</keyword>
<accession>A0AB39QXM8</accession>
<dbReference type="CDD" id="cd06261">
    <property type="entry name" value="TM_PBP2"/>
    <property type="match status" value="1"/>
</dbReference>
<comment type="subcellular location">
    <subcellularLocation>
        <location evidence="1 7">Cell membrane</location>
        <topology evidence="1 7">Multi-pass membrane protein</topology>
    </subcellularLocation>
</comment>
<feature type="transmembrane region" description="Helical" evidence="7">
    <location>
        <begin position="197"/>
        <end position="216"/>
    </location>
</feature>
<dbReference type="InterPro" id="IPR035906">
    <property type="entry name" value="MetI-like_sf"/>
</dbReference>